<dbReference type="InterPro" id="IPR001623">
    <property type="entry name" value="DnaJ_domain"/>
</dbReference>
<evidence type="ECO:0000256" key="2">
    <source>
        <dbReference type="ARBA" id="ARBA00022723"/>
    </source>
</evidence>
<comment type="similarity">
    <text evidence="1">Belongs to the DPH4 family.</text>
</comment>
<organism evidence="7 8">
    <name type="scientific">Mugilogobius chulae</name>
    <name type="common">yellowstripe goby</name>
    <dbReference type="NCBI Taxonomy" id="88201"/>
    <lineage>
        <taxon>Eukaryota</taxon>
        <taxon>Metazoa</taxon>
        <taxon>Chordata</taxon>
        <taxon>Craniata</taxon>
        <taxon>Vertebrata</taxon>
        <taxon>Euteleostomi</taxon>
        <taxon>Actinopterygii</taxon>
        <taxon>Neopterygii</taxon>
        <taxon>Teleostei</taxon>
        <taxon>Neoteleostei</taxon>
        <taxon>Acanthomorphata</taxon>
        <taxon>Gobiaria</taxon>
        <taxon>Gobiiformes</taxon>
        <taxon>Gobioidei</taxon>
        <taxon>Gobiidae</taxon>
        <taxon>Gobionellinae</taxon>
        <taxon>Mugilogobius</taxon>
    </lineage>
</organism>
<dbReference type="Pfam" id="PF05207">
    <property type="entry name" value="Zn_ribbon_CSL"/>
    <property type="match status" value="1"/>
</dbReference>
<dbReference type="SUPFAM" id="SSF46565">
    <property type="entry name" value="Chaperone J-domain"/>
    <property type="match status" value="1"/>
</dbReference>
<dbReference type="InterPro" id="IPR007872">
    <property type="entry name" value="DPH_MB_dom"/>
</dbReference>
<gene>
    <name evidence="7" type="ORF">WMY93_024026</name>
</gene>
<evidence type="ECO:0000256" key="1">
    <source>
        <dbReference type="ARBA" id="ARBA00006169"/>
    </source>
</evidence>
<dbReference type="EMBL" id="JBBPFD010000017">
    <property type="protein sequence ID" value="KAK7892063.1"/>
    <property type="molecule type" value="Genomic_DNA"/>
</dbReference>
<evidence type="ECO:0000256" key="3">
    <source>
        <dbReference type="ARBA" id="ARBA00022833"/>
    </source>
</evidence>
<dbReference type="Gene3D" id="3.10.660.10">
    <property type="entry name" value="DPH Zinc finger"/>
    <property type="match status" value="1"/>
</dbReference>
<dbReference type="Proteomes" id="UP001460270">
    <property type="component" value="Unassembled WGS sequence"/>
</dbReference>
<proteinExistence type="inferred from homology"/>
<dbReference type="PROSITE" id="PS51074">
    <property type="entry name" value="DPH_MB"/>
    <property type="match status" value="1"/>
</dbReference>
<evidence type="ECO:0008006" key="9">
    <source>
        <dbReference type="Google" id="ProtNLM"/>
    </source>
</evidence>
<dbReference type="PROSITE" id="PS50076">
    <property type="entry name" value="DNAJ_2"/>
    <property type="match status" value="1"/>
</dbReference>
<accession>A0AAW0N5W2</accession>
<comment type="caution">
    <text evidence="7">The sequence shown here is derived from an EMBL/GenBank/DDBJ whole genome shotgun (WGS) entry which is preliminary data.</text>
</comment>
<feature type="domain" description="J" evidence="5">
    <location>
        <begin position="36"/>
        <end position="106"/>
    </location>
</feature>
<dbReference type="Gene3D" id="1.10.287.110">
    <property type="entry name" value="DnaJ domain"/>
    <property type="match status" value="1"/>
</dbReference>
<dbReference type="PANTHER" id="PTHR45255">
    <property type="entry name" value="DNAJ HOMOLOG SUBFAMILY C MEMBER 24"/>
    <property type="match status" value="1"/>
</dbReference>
<name>A0AAW0N5W2_9GOBI</name>
<reference evidence="8" key="1">
    <citation type="submission" date="2024-04" db="EMBL/GenBank/DDBJ databases">
        <title>Salinicola lusitanus LLJ914,a marine bacterium isolated from the Okinawa Trough.</title>
        <authorList>
            <person name="Li J."/>
        </authorList>
    </citation>
    <scope>NUCLEOTIDE SEQUENCE [LARGE SCALE GENOMIC DNA]</scope>
</reference>
<keyword evidence="4" id="KW-0408">Iron</keyword>
<evidence type="ECO:0000256" key="4">
    <source>
        <dbReference type="ARBA" id="ARBA00023004"/>
    </source>
</evidence>
<dbReference type="InterPro" id="IPR036869">
    <property type="entry name" value="J_dom_sf"/>
</dbReference>
<dbReference type="Pfam" id="PF00226">
    <property type="entry name" value="DnaJ"/>
    <property type="match status" value="1"/>
</dbReference>
<keyword evidence="2" id="KW-0479">Metal-binding</keyword>
<protein>
    <recommendedName>
        <fullName evidence="9">DnaJ homolog subfamily C member 24</fullName>
    </recommendedName>
</protein>
<dbReference type="PANTHER" id="PTHR45255:SF1">
    <property type="entry name" value="DNAJ HOMOLOG SUBFAMILY C MEMBER 24"/>
    <property type="match status" value="1"/>
</dbReference>
<dbReference type="SMART" id="SM00271">
    <property type="entry name" value="DnaJ"/>
    <property type="match status" value="1"/>
</dbReference>
<dbReference type="InterPro" id="IPR036671">
    <property type="entry name" value="DPH_MB_sf"/>
</dbReference>
<evidence type="ECO:0000259" key="5">
    <source>
        <dbReference type="PROSITE" id="PS50076"/>
    </source>
</evidence>
<keyword evidence="3" id="KW-0862">Zinc</keyword>
<evidence type="ECO:0000313" key="7">
    <source>
        <dbReference type="EMBL" id="KAK7892063.1"/>
    </source>
</evidence>
<evidence type="ECO:0000259" key="6">
    <source>
        <dbReference type="PROSITE" id="PS51074"/>
    </source>
</evidence>
<sequence>MVTGETTPSTACWWITWVKSSSSPISEMSASSTEKDLYAVLGASPSESTEELRHRYQQLVLKCHPDRLSGQDSSEAEVGLRKFLEVDAAWKILSDENKRRDYDLQRRALDLKQDWPVDSTVLLEDMTWNNGERLYTYCCRCGGAFIIDEEEVQEETQRSALQEEEMPGAQSRGVIVCCDTCSLSVCVTWTELPHS</sequence>
<dbReference type="AlphaFoldDB" id="A0AAW0N5W2"/>
<dbReference type="SUPFAM" id="SSF144217">
    <property type="entry name" value="CSL zinc finger"/>
    <property type="match status" value="1"/>
</dbReference>
<keyword evidence="8" id="KW-1185">Reference proteome</keyword>
<dbReference type="GO" id="GO:0008198">
    <property type="term" value="F:ferrous iron binding"/>
    <property type="evidence" value="ECO:0007669"/>
    <property type="project" value="TreeGrafter"/>
</dbReference>
<dbReference type="PRINTS" id="PR00625">
    <property type="entry name" value="JDOMAIN"/>
</dbReference>
<dbReference type="CDD" id="cd06257">
    <property type="entry name" value="DnaJ"/>
    <property type="match status" value="1"/>
</dbReference>
<evidence type="ECO:0000313" key="8">
    <source>
        <dbReference type="Proteomes" id="UP001460270"/>
    </source>
</evidence>
<feature type="domain" description="DPH-type MB" evidence="6">
    <location>
        <begin position="117"/>
        <end position="190"/>
    </location>
</feature>
<dbReference type="GO" id="GO:0001671">
    <property type="term" value="F:ATPase activator activity"/>
    <property type="evidence" value="ECO:0007669"/>
    <property type="project" value="TreeGrafter"/>
</dbReference>